<dbReference type="AlphaFoldDB" id="A0A414XVR3"/>
<reference evidence="1 2" key="1">
    <citation type="submission" date="2018-08" db="EMBL/GenBank/DDBJ databases">
        <title>A genome reference for cultivated species of the human gut microbiota.</title>
        <authorList>
            <person name="Zou Y."/>
            <person name="Xue W."/>
            <person name="Luo G."/>
        </authorList>
    </citation>
    <scope>NUCLEOTIDE SEQUENCE [LARGE SCALE GENOMIC DNA]</scope>
    <source>
        <strain evidence="1 2">AM16-6</strain>
    </source>
</reference>
<proteinExistence type="predicted"/>
<name>A0A414XVR3_PHOVU</name>
<sequence length="121" mass="14741">MRKVHTRGIKFANKHVLLATMAYNLKKLMNHVYYKFSISIANVINNWLDYMKSVTIFNFDKINLFADISFRFPYSSDMLLFEYRRQFVLYSFISINENYTFRIKIWYLLIISLHLHPFHLN</sequence>
<comment type="caution">
    <text evidence="1">The sequence shown here is derived from an EMBL/GenBank/DDBJ whole genome shotgun (WGS) entry which is preliminary data.</text>
</comment>
<evidence type="ECO:0000313" key="2">
    <source>
        <dbReference type="Proteomes" id="UP000283713"/>
    </source>
</evidence>
<organism evidence="1 2">
    <name type="scientific">Phocaeicola vulgatus</name>
    <name type="common">Bacteroides vulgatus</name>
    <dbReference type="NCBI Taxonomy" id="821"/>
    <lineage>
        <taxon>Bacteria</taxon>
        <taxon>Pseudomonadati</taxon>
        <taxon>Bacteroidota</taxon>
        <taxon>Bacteroidia</taxon>
        <taxon>Bacteroidales</taxon>
        <taxon>Bacteroidaceae</taxon>
        <taxon>Phocaeicola</taxon>
    </lineage>
</organism>
<evidence type="ECO:0008006" key="3">
    <source>
        <dbReference type="Google" id="ProtNLM"/>
    </source>
</evidence>
<accession>A0A414XVR3</accession>
<evidence type="ECO:0000313" key="1">
    <source>
        <dbReference type="EMBL" id="RHH77978.1"/>
    </source>
</evidence>
<gene>
    <name evidence="1" type="ORF">DW193_12465</name>
</gene>
<dbReference type="Proteomes" id="UP000283713">
    <property type="component" value="Unassembled WGS sequence"/>
</dbReference>
<protein>
    <recommendedName>
        <fullName evidence="3">Transposase DDE domain-containing protein</fullName>
    </recommendedName>
</protein>
<dbReference type="EMBL" id="QRKA01000017">
    <property type="protein sequence ID" value="RHH77978.1"/>
    <property type="molecule type" value="Genomic_DNA"/>
</dbReference>